<evidence type="ECO:0000259" key="11">
    <source>
        <dbReference type="Pfam" id="PF08016"/>
    </source>
</evidence>
<dbReference type="PANTHER" id="PTHR10877:SF183">
    <property type="entry name" value="AT14535P-RELATED"/>
    <property type="match status" value="1"/>
</dbReference>
<dbReference type="EMBL" id="LGRX02027918">
    <property type="protein sequence ID" value="KAK3248640.1"/>
    <property type="molecule type" value="Genomic_DNA"/>
</dbReference>
<evidence type="ECO:0000256" key="9">
    <source>
        <dbReference type="SAM" id="MobiDB-lite"/>
    </source>
</evidence>
<evidence type="ECO:0000256" key="7">
    <source>
        <dbReference type="PIRSR" id="PIRSR603915-2"/>
    </source>
</evidence>
<feature type="transmembrane region" description="Helical" evidence="10">
    <location>
        <begin position="460"/>
        <end position="480"/>
    </location>
</feature>
<feature type="coiled-coil region" evidence="8">
    <location>
        <begin position="695"/>
        <end position="722"/>
    </location>
</feature>
<keyword evidence="14" id="KW-1185">Reference proteome</keyword>
<evidence type="ECO:0000259" key="12">
    <source>
        <dbReference type="Pfam" id="PF20519"/>
    </source>
</evidence>
<accession>A0AAE0C747</accession>
<evidence type="ECO:0000313" key="14">
    <source>
        <dbReference type="Proteomes" id="UP001190700"/>
    </source>
</evidence>
<feature type="transmembrane region" description="Helical" evidence="10">
    <location>
        <begin position="369"/>
        <end position="387"/>
    </location>
</feature>
<evidence type="ECO:0000256" key="6">
    <source>
        <dbReference type="ARBA" id="ARBA00023180"/>
    </source>
</evidence>
<feature type="transmembrane region" description="Helical" evidence="10">
    <location>
        <begin position="529"/>
        <end position="549"/>
    </location>
</feature>
<feature type="transmembrane region" description="Helical" evidence="10">
    <location>
        <begin position="561"/>
        <end position="583"/>
    </location>
</feature>
<protein>
    <recommendedName>
        <fullName evidence="15">Polycystin cation channel PKD1/PKD2 domain-containing protein</fullName>
    </recommendedName>
</protein>
<feature type="transmembrane region" description="Helical" evidence="10">
    <location>
        <begin position="500"/>
        <end position="523"/>
    </location>
</feature>
<dbReference type="InterPro" id="IPR003915">
    <property type="entry name" value="PKD_2"/>
</dbReference>
<evidence type="ECO:0000256" key="2">
    <source>
        <dbReference type="ARBA" id="ARBA00007200"/>
    </source>
</evidence>
<dbReference type="GO" id="GO:0016020">
    <property type="term" value="C:membrane"/>
    <property type="evidence" value="ECO:0007669"/>
    <property type="project" value="UniProtKB-SubCell"/>
</dbReference>
<dbReference type="Proteomes" id="UP001190700">
    <property type="component" value="Unassembled WGS sequence"/>
</dbReference>
<evidence type="ECO:0008006" key="15">
    <source>
        <dbReference type="Google" id="ProtNLM"/>
    </source>
</evidence>
<feature type="region of interest" description="Disordered" evidence="9">
    <location>
        <begin position="744"/>
        <end position="788"/>
    </location>
</feature>
<dbReference type="Gene3D" id="1.10.287.70">
    <property type="match status" value="1"/>
</dbReference>
<dbReference type="AlphaFoldDB" id="A0AAE0C747"/>
<dbReference type="PRINTS" id="PR01433">
    <property type="entry name" value="POLYCYSTIN2"/>
</dbReference>
<evidence type="ECO:0000256" key="8">
    <source>
        <dbReference type="SAM" id="Coils"/>
    </source>
</evidence>
<comment type="caution">
    <text evidence="13">The sequence shown here is derived from an EMBL/GenBank/DDBJ whole genome shotgun (WGS) entry which is preliminary data.</text>
</comment>
<evidence type="ECO:0000256" key="3">
    <source>
        <dbReference type="ARBA" id="ARBA00022692"/>
    </source>
</evidence>
<sequence>MALIHPVNDDTDNVVTEAPQISNSVLHSESYLCVSESVEVPENTPTEEFVKTTPLAPANSDVRQSALNVEVQGLLMRKAQRKVMDLTAKDRVIRKTSATEVLVARQGRKDVLLSASLFLFVMFVYFSVVISQRRVEDSFNMEFAIKDYVSSLEYETELSEHVLDDIRDYTALWSWIDQAYLPALFPEPQWYNGDDFTKEESGYFLQYNRLIGGFKMVQQRVASVSCVKTSESRNTGENCPGRFNKFYPNLWMDDTSEEAYGPAHDPNKYTFDPDELAGDGGFPVFVAPDKKEAHIVIAELMADRWIDKQTRELRITFNAYNANLLMFTVFQLSFEFGNSGRIEKEIKADTFRIEHYNSVDDKIRGGFEVFLFLYVGGQVVGEFADLYNRRYGERRRLFRFREYISDLGNWIDLVRISLFAFNFILWLKILGNQDAANLKLPLPESQIFYSLDDLASLHELSAQAHAITIVLCMLTTFKYINTSAKYGIVVRTIIVAAPSLFQFLVMFLICFMVFSVVGVVLFGHILEEWSTVGLGCSTLIMMITGEYGMESLIEIKAVVGPLYYSMFLIIVFFLLVNILLAILMDAYASLKEENLHIDEKSKLNFELNLIKEVFLQSALWFYKYYRKLRGLEYEVFFLTNEKMLDMLCENAELTSQAIQLEMPATMLDPDPEPVEFYSFEILRRHYTDHETKLLLMTVGNELEDCEEEIQEYFKQQRSKSREGERNKRKIKSVFVDLVSALSPRAEKTNKSQQDNHGMEDAPAENAPGLIPQPSSSKAQQPQNDSVVSVKVKELQRLEAMIQSLLLQKEG</sequence>
<evidence type="ECO:0000256" key="4">
    <source>
        <dbReference type="ARBA" id="ARBA00022989"/>
    </source>
</evidence>
<evidence type="ECO:0000256" key="1">
    <source>
        <dbReference type="ARBA" id="ARBA00004141"/>
    </source>
</evidence>
<gene>
    <name evidence="13" type="ORF">CYMTET_41895</name>
</gene>
<evidence type="ECO:0000256" key="10">
    <source>
        <dbReference type="SAM" id="Phobius"/>
    </source>
</evidence>
<dbReference type="InterPro" id="IPR046791">
    <property type="entry name" value="Polycystin_dom"/>
</dbReference>
<name>A0AAE0C747_9CHLO</name>
<evidence type="ECO:0000313" key="13">
    <source>
        <dbReference type="EMBL" id="KAK3248640.1"/>
    </source>
</evidence>
<dbReference type="InterPro" id="IPR051223">
    <property type="entry name" value="Polycystin"/>
</dbReference>
<feature type="transmembrane region" description="Helical" evidence="10">
    <location>
        <begin position="111"/>
        <end position="130"/>
    </location>
</feature>
<feature type="domain" description="Polycystin cation channel PKD1/PKD2" evidence="11">
    <location>
        <begin position="399"/>
        <end position="589"/>
    </location>
</feature>
<evidence type="ECO:0000256" key="5">
    <source>
        <dbReference type="ARBA" id="ARBA00023136"/>
    </source>
</evidence>
<organism evidence="13 14">
    <name type="scientific">Cymbomonas tetramitiformis</name>
    <dbReference type="NCBI Taxonomy" id="36881"/>
    <lineage>
        <taxon>Eukaryota</taxon>
        <taxon>Viridiplantae</taxon>
        <taxon>Chlorophyta</taxon>
        <taxon>Pyramimonadophyceae</taxon>
        <taxon>Pyramimonadales</taxon>
        <taxon>Pyramimonadaceae</taxon>
        <taxon>Cymbomonas</taxon>
    </lineage>
</organism>
<dbReference type="Pfam" id="PF20519">
    <property type="entry name" value="Polycystin_dom"/>
    <property type="match status" value="1"/>
</dbReference>
<dbReference type="InterPro" id="IPR013122">
    <property type="entry name" value="PKD1_2_channel"/>
</dbReference>
<keyword evidence="3 10" id="KW-0812">Transmembrane</keyword>
<keyword evidence="5 10" id="KW-0472">Membrane</keyword>
<keyword evidence="4 10" id="KW-1133">Transmembrane helix</keyword>
<dbReference type="GO" id="GO:0005509">
    <property type="term" value="F:calcium ion binding"/>
    <property type="evidence" value="ECO:0007669"/>
    <property type="project" value="InterPro"/>
</dbReference>
<reference evidence="13 14" key="1">
    <citation type="journal article" date="2015" name="Genome Biol. Evol.">
        <title>Comparative Genomics of a Bacterivorous Green Alga Reveals Evolutionary Causalities and Consequences of Phago-Mixotrophic Mode of Nutrition.</title>
        <authorList>
            <person name="Burns J.A."/>
            <person name="Paasch A."/>
            <person name="Narechania A."/>
            <person name="Kim E."/>
        </authorList>
    </citation>
    <scope>NUCLEOTIDE SEQUENCE [LARGE SCALE GENOMIC DNA]</scope>
    <source>
        <strain evidence="13 14">PLY_AMNH</strain>
    </source>
</reference>
<comment type="similarity">
    <text evidence="2">Belongs to the polycystin family.</text>
</comment>
<feature type="transmembrane region" description="Helical" evidence="10">
    <location>
        <begin position="407"/>
        <end position="427"/>
    </location>
</feature>
<keyword evidence="6" id="KW-0325">Glycoprotein</keyword>
<dbReference type="Pfam" id="PF08016">
    <property type="entry name" value="PKD_channel"/>
    <property type="match status" value="1"/>
</dbReference>
<dbReference type="PANTHER" id="PTHR10877">
    <property type="entry name" value="POLYCYSTIN FAMILY MEMBER"/>
    <property type="match status" value="1"/>
</dbReference>
<keyword evidence="8" id="KW-0175">Coiled coil</keyword>
<feature type="compositionally biased region" description="Low complexity" evidence="9">
    <location>
        <begin position="771"/>
        <end position="782"/>
    </location>
</feature>
<feature type="domain" description="Polycystin" evidence="12">
    <location>
        <begin position="165"/>
        <end position="352"/>
    </location>
</feature>
<proteinExistence type="inferred from homology"/>
<feature type="disulfide bond" evidence="7">
    <location>
        <begin position="226"/>
        <end position="239"/>
    </location>
</feature>
<comment type="subcellular location">
    <subcellularLocation>
        <location evidence="1">Membrane</location>
        <topology evidence="1">Multi-pass membrane protein</topology>
    </subcellularLocation>
</comment>